<feature type="region of interest" description="Disordered" evidence="1">
    <location>
        <begin position="74"/>
        <end position="133"/>
    </location>
</feature>
<feature type="compositionally biased region" description="Polar residues" evidence="1">
    <location>
        <begin position="101"/>
        <end position="111"/>
    </location>
</feature>
<organism evidence="2 3">
    <name type="scientific">Serendipita indica (strain DSM 11827)</name>
    <name type="common">Root endophyte fungus</name>
    <name type="synonym">Piriformospora indica</name>
    <dbReference type="NCBI Taxonomy" id="1109443"/>
    <lineage>
        <taxon>Eukaryota</taxon>
        <taxon>Fungi</taxon>
        <taxon>Dikarya</taxon>
        <taxon>Basidiomycota</taxon>
        <taxon>Agaricomycotina</taxon>
        <taxon>Agaricomycetes</taxon>
        <taxon>Sebacinales</taxon>
        <taxon>Serendipitaceae</taxon>
        <taxon>Serendipita</taxon>
    </lineage>
</organism>
<dbReference type="Proteomes" id="UP000007148">
    <property type="component" value="Unassembled WGS sequence"/>
</dbReference>
<dbReference type="HOGENOM" id="CLU_1907496_0_0_1"/>
<dbReference type="EMBL" id="CAFZ01000693">
    <property type="protein sequence ID" value="CCA76312.1"/>
    <property type="molecule type" value="Genomic_DNA"/>
</dbReference>
<proteinExistence type="predicted"/>
<feature type="compositionally biased region" description="Polar residues" evidence="1">
    <location>
        <begin position="119"/>
        <end position="133"/>
    </location>
</feature>
<protein>
    <submittedName>
        <fullName evidence="2">Uncharacterized protein</fullName>
    </submittedName>
</protein>
<name>G4TYB9_SERID</name>
<keyword evidence="3" id="KW-1185">Reference proteome</keyword>
<dbReference type="InParanoid" id="G4TYB9"/>
<evidence type="ECO:0000256" key="1">
    <source>
        <dbReference type="SAM" id="MobiDB-lite"/>
    </source>
</evidence>
<evidence type="ECO:0000313" key="2">
    <source>
        <dbReference type="EMBL" id="CCA76312.1"/>
    </source>
</evidence>
<sequence>MAYTTPGLIVVDSSWTSNGPFNTDPRFIVETMGVQRRHLYEDLASTETHNGQYMPLQSQNEPAIQLYVMREWTTSNTSTGHTPGSTPSLREKDIHAPSLFDRSSTTRQITESPGLLAGNISQQRASGASGTVS</sequence>
<comment type="caution">
    <text evidence="2">The sequence shown here is derived from an EMBL/GenBank/DDBJ whole genome shotgun (WGS) entry which is preliminary data.</text>
</comment>
<accession>G4TYB9</accession>
<feature type="compositionally biased region" description="Low complexity" evidence="1">
    <location>
        <begin position="74"/>
        <end position="88"/>
    </location>
</feature>
<evidence type="ECO:0000313" key="3">
    <source>
        <dbReference type="Proteomes" id="UP000007148"/>
    </source>
</evidence>
<gene>
    <name evidence="2" type="ORF">PIIN_10307</name>
</gene>
<reference evidence="2 3" key="1">
    <citation type="journal article" date="2011" name="PLoS Pathog.">
        <title>Endophytic Life Strategies Decoded by Genome and Transcriptome Analyses of the Mutualistic Root Symbiont Piriformospora indica.</title>
        <authorList>
            <person name="Zuccaro A."/>
            <person name="Lahrmann U."/>
            <person name="Guldener U."/>
            <person name="Langen G."/>
            <person name="Pfiffi S."/>
            <person name="Biedenkopf D."/>
            <person name="Wong P."/>
            <person name="Samans B."/>
            <person name="Grimm C."/>
            <person name="Basiewicz M."/>
            <person name="Murat C."/>
            <person name="Martin F."/>
            <person name="Kogel K.H."/>
        </authorList>
    </citation>
    <scope>NUCLEOTIDE SEQUENCE [LARGE SCALE GENOMIC DNA]</scope>
    <source>
        <strain evidence="2 3">DSM 11827</strain>
    </source>
</reference>
<dbReference type="AlphaFoldDB" id="G4TYB9"/>